<protein>
    <submittedName>
        <fullName evidence="2">Uncharacterized protein</fullName>
    </submittedName>
</protein>
<evidence type="ECO:0000313" key="3">
    <source>
        <dbReference type="Proteomes" id="UP001501725"/>
    </source>
</evidence>
<proteinExistence type="predicted"/>
<dbReference type="EMBL" id="BAABGY010000007">
    <property type="protein sequence ID" value="GAA4329768.1"/>
    <property type="molecule type" value="Genomic_DNA"/>
</dbReference>
<feature type="compositionally biased region" description="Polar residues" evidence="1">
    <location>
        <begin position="55"/>
        <end position="65"/>
    </location>
</feature>
<evidence type="ECO:0000256" key="1">
    <source>
        <dbReference type="SAM" id="MobiDB-lite"/>
    </source>
</evidence>
<feature type="compositionally biased region" description="Low complexity" evidence="1">
    <location>
        <begin position="8"/>
        <end position="24"/>
    </location>
</feature>
<comment type="caution">
    <text evidence="2">The sequence shown here is derived from an EMBL/GenBank/DDBJ whole genome shotgun (WGS) entry which is preliminary data.</text>
</comment>
<name>A0ABP8GTJ9_9BACT</name>
<organism evidence="2 3">
    <name type="scientific">Flaviaesturariibacter amylovorans</name>
    <dbReference type="NCBI Taxonomy" id="1084520"/>
    <lineage>
        <taxon>Bacteria</taxon>
        <taxon>Pseudomonadati</taxon>
        <taxon>Bacteroidota</taxon>
        <taxon>Chitinophagia</taxon>
        <taxon>Chitinophagales</taxon>
        <taxon>Chitinophagaceae</taxon>
        <taxon>Flaviaestuariibacter</taxon>
    </lineage>
</organism>
<dbReference type="Proteomes" id="UP001501725">
    <property type="component" value="Unassembled WGS sequence"/>
</dbReference>
<gene>
    <name evidence="2" type="ORF">GCM10023184_20590</name>
</gene>
<reference evidence="3" key="1">
    <citation type="journal article" date="2019" name="Int. J. Syst. Evol. Microbiol.">
        <title>The Global Catalogue of Microorganisms (GCM) 10K type strain sequencing project: providing services to taxonomists for standard genome sequencing and annotation.</title>
        <authorList>
            <consortium name="The Broad Institute Genomics Platform"/>
            <consortium name="The Broad Institute Genome Sequencing Center for Infectious Disease"/>
            <person name="Wu L."/>
            <person name="Ma J."/>
        </authorList>
    </citation>
    <scope>NUCLEOTIDE SEQUENCE [LARGE SCALE GENOMIC DNA]</scope>
    <source>
        <strain evidence="3">JCM 17919</strain>
    </source>
</reference>
<dbReference type="RefSeq" id="WP_345255572.1">
    <property type="nucleotide sequence ID" value="NZ_BAABGY010000007.1"/>
</dbReference>
<evidence type="ECO:0000313" key="2">
    <source>
        <dbReference type="EMBL" id="GAA4329768.1"/>
    </source>
</evidence>
<feature type="region of interest" description="Disordered" evidence="1">
    <location>
        <begin position="1"/>
        <end position="65"/>
    </location>
</feature>
<keyword evidence="3" id="KW-1185">Reference proteome</keyword>
<sequence>MSGRGDNNKNGSSGAGASNQSGQAIPKEQGKMNHGKQTGGQPSEPMRQERDQDSNRNTSTQPDRS</sequence>
<accession>A0ABP8GTJ9</accession>